<name>A0A066RQ41_9GAMM</name>
<feature type="transmembrane region" description="Helical" evidence="1">
    <location>
        <begin position="42"/>
        <end position="64"/>
    </location>
</feature>
<feature type="transmembrane region" description="Helical" evidence="1">
    <location>
        <begin position="71"/>
        <end position="95"/>
    </location>
</feature>
<organism evidence="2 3">
    <name type="scientific">Photobacterium galatheae</name>
    <dbReference type="NCBI Taxonomy" id="1654360"/>
    <lineage>
        <taxon>Bacteria</taxon>
        <taxon>Pseudomonadati</taxon>
        <taxon>Pseudomonadota</taxon>
        <taxon>Gammaproteobacteria</taxon>
        <taxon>Vibrionales</taxon>
        <taxon>Vibrionaceae</taxon>
        <taxon>Photobacterium</taxon>
    </lineage>
</organism>
<proteinExistence type="predicted"/>
<sequence>MNIGKIYFWLLLAIFILMAMFSSGRTTDLYEISNVYLFANLWAAWCMVSIVFALWGTAACVYGTPSLKNRYLMAFILISNSFIFFVQVEMLSMFYEMSLKFSALFLLELIYIPSSYYICKHWRNLSIMTLNSGDK</sequence>
<evidence type="ECO:0000256" key="1">
    <source>
        <dbReference type="SAM" id="Phobius"/>
    </source>
</evidence>
<accession>A0A066RQ41</accession>
<comment type="caution">
    <text evidence="2">The sequence shown here is derived from an EMBL/GenBank/DDBJ whole genome shotgun (WGS) entry which is preliminary data.</text>
</comment>
<feature type="transmembrane region" description="Helical" evidence="1">
    <location>
        <begin position="101"/>
        <end position="119"/>
    </location>
</feature>
<dbReference type="RefSeq" id="WP_036753451.1">
    <property type="nucleotide sequence ID" value="NZ_JAGSGC010000009.1"/>
</dbReference>
<evidence type="ECO:0000313" key="2">
    <source>
        <dbReference type="EMBL" id="KDM91191.1"/>
    </source>
</evidence>
<keyword evidence="3" id="KW-1185">Reference proteome</keyword>
<keyword evidence="1" id="KW-0472">Membrane</keyword>
<keyword evidence="1" id="KW-1133">Transmembrane helix</keyword>
<keyword evidence="1" id="KW-0812">Transmembrane</keyword>
<dbReference type="Proteomes" id="UP000027192">
    <property type="component" value="Unassembled WGS sequence"/>
</dbReference>
<evidence type="ECO:0000313" key="3">
    <source>
        <dbReference type="Proteomes" id="UP000027192"/>
    </source>
</evidence>
<protein>
    <submittedName>
        <fullName evidence="2">Uncharacterized protein</fullName>
    </submittedName>
</protein>
<dbReference type="EMBL" id="JMIB01000026">
    <property type="protein sequence ID" value="KDM91191.1"/>
    <property type="molecule type" value="Genomic_DNA"/>
</dbReference>
<dbReference type="AlphaFoldDB" id="A0A066RQ41"/>
<reference evidence="2 3" key="1">
    <citation type="submission" date="2014-04" db="EMBL/GenBank/DDBJ databases">
        <title>Draft genome sequence of Photobacterium halotolerans S2753: a solonamide, ngercheumicin and holomycin producer.</title>
        <authorList>
            <person name="Machado H.R."/>
            <person name="Gram L."/>
        </authorList>
    </citation>
    <scope>NUCLEOTIDE SEQUENCE [LARGE SCALE GENOMIC DNA]</scope>
    <source>
        <strain evidence="2 3">S2753</strain>
    </source>
</reference>
<gene>
    <name evidence="2" type="ORF">EA58_13665</name>
</gene>